<evidence type="ECO:0000259" key="2">
    <source>
        <dbReference type="SMART" id="SM00278"/>
    </source>
</evidence>
<dbReference type="InterPro" id="IPR051675">
    <property type="entry name" value="Endo/Exo/Phosphatase_dom_1"/>
</dbReference>
<dbReference type="KEGG" id="strg:SRT_15040"/>
<evidence type="ECO:0000313" key="4">
    <source>
        <dbReference type="Proteomes" id="UP000217758"/>
    </source>
</evidence>
<dbReference type="GO" id="GO:0015627">
    <property type="term" value="C:type II protein secretion system complex"/>
    <property type="evidence" value="ECO:0007669"/>
    <property type="project" value="TreeGrafter"/>
</dbReference>
<reference evidence="3 4" key="1">
    <citation type="journal article" date="2016" name="Microbiol. Immunol.">
        <title>Complete genome sequence of Streptococcus troglodytae TKU31 isolated from the oral cavity of a chimpanzee (Pan troglodytes).</title>
        <authorList>
            <person name="Okamoto M."/>
            <person name="Naito M."/>
            <person name="Miyanohara M."/>
            <person name="Imai S."/>
            <person name="Nomura Y."/>
            <person name="Saito W."/>
            <person name="Momoi Y."/>
            <person name="Takada K."/>
            <person name="Miyabe-Nishiwaki T."/>
            <person name="Tomonaga M."/>
            <person name="Hanada N."/>
        </authorList>
    </citation>
    <scope>NUCLEOTIDE SEQUENCE [LARGE SCALE GENOMIC DNA]</scope>
    <source>
        <strain evidence="4">TKU 31</strain>
    </source>
</reference>
<dbReference type="InterPro" id="IPR019554">
    <property type="entry name" value="Soluble_ligand-bd"/>
</dbReference>
<evidence type="ECO:0000256" key="1">
    <source>
        <dbReference type="SAM" id="Phobius"/>
    </source>
</evidence>
<dbReference type="GO" id="GO:0003677">
    <property type="term" value="F:DNA binding"/>
    <property type="evidence" value="ECO:0007669"/>
    <property type="project" value="InterPro"/>
</dbReference>
<protein>
    <submittedName>
        <fullName evidence="3">Competence protein</fullName>
    </submittedName>
</protein>
<dbReference type="GO" id="GO:0015628">
    <property type="term" value="P:protein secretion by the type II secretion system"/>
    <property type="evidence" value="ECO:0007669"/>
    <property type="project" value="TreeGrafter"/>
</dbReference>
<keyword evidence="4" id="KW-1185">Reference proteome</keyword>
<dbReference type="SMART" id="SM00278">
    <property type="entry name" value="HhH1"/>
    <property type="match status" value="2"/>
</dbReference>
<dbReference type="Gene3D" id="1.10.150.280">
    <property type="entry name" value="AF1531-like domain"/>
    <property type="match status" value="1"/>
</dbReference>
<dbReference type="EMBL" id="AP014612">
    <property type="protein sequence ID" value="BAQ24765.1"/>
    <property type="molecule type" value="Genomic_DNA"/>
</dbReference>
<dbReference type="NCBIfam" id="TIGR00426">
    <property type="entry name" value="competence protein ComEA helix-hairpin-helix repeat region"/>
    <property type="match status" value="1"/>
</dbReference>
<feature type="transmembrane region" description="Helical" evidence="1">
    <location>
        <begin position="15"/>
        <end position="34"/>
    </location>
</feature>
<evidence type="ECO:0000313" key="3">
    <source>
        <dbReference type="EMBL" id="BAQ24765.1"/>
    </source>
</evidence>
<keyword evidence="1" id="KW-0472">Membrane</keyword>
<dbReference type="InterPro" id="IPR010994">
    <property type="entry name" value="RuvA_2-like"/>
</dbReference>
<proteinExistence type="predicted"/>
<dbReference type="InterPro" id="IPR003583">
    <property type="entry name" value="Hlx-hairpin-Hlx_DNA-bd_motif"/>
</dbReference>
<dbReference type="AlphaFoldDB" id="A0A1L7LKL6"/>
<organism evidence="3 4">
    <name type="scientific">Streptococcus troglodytae</name>
    <dbReference type="NCBI Taxonomy" id="1111760"/>
    <lineage>
        <taxon>Bacteria</taxon>
        <taxon>Bacillati</taxon>
        <taxon>Bacillota</taxon>
        <taxon>Bacilli</taxon>
        <taxon>Lactobacillales</taxon>
        <taxon>Streptococcaceae</taxon>
        <taxon>Streptococcus</taxon>
    </lineage>
</organism>
<dbReference type="Pfam" id="PF12836">
    <property type="entry name" value="HHH_3"/>
    <property type="match status" value="1"/>
</dbReference>
<feature type="domain" description="Helix-hairpin-helix DNA-binding motif class 1" evidence="2">
    <location>
        <begin position="203"/>
        <end position="222"/>
    </location>
</feature>
<gene>
    <name evidence="3" type="primary">comEA</name>
    <name evidence="3" type="ORF">SRT_15040</name>
</gene>
<dbReference type="PANTHER" id="PTHR21180:SF32">
    <property type="entry name" value="ENDONUCLEASE_EXONUCLEASE_PHOSPHATASE FAMILY DOMAIN-CONTAINING PROTEIN 1"/>
    <property type="match status" value="1"/>
</dbReference>
<dbReference type="InterPro" id="IPR004509">
    <property type="entry name" value="Competence_ComEA_HhH"/>
</dbReference>
<dbReference type="Proteomes" id="UP000217758">
    <property type="component" value="Chromosome"/>
</dbReference>
<sequence length="226" mass="24707">MIDEFLDKLREKKSVFALVGGLVVLLGLGAYFFFPSANKQEDSLARLKEQSLQVTTRTGKESQKKTQVTSAKSTITVDIKGAVKHEGVYTLPMDSRIDDVIKKAGGFSEKADRKSVNLAQKLQDEAVIYVAAIGENISVIRDSQESKTNQTDKANTKETSVKSKVNLNTATLADLQTISGIGEKRAQDILDYREANGGFKSVDDLKNISGIGDKTFEKLKDLVSVD</sequence>
<feature type="domain" description="Helix-hairpin-helix DNA-binding motif class 1" evidence="2">
    <location>
        <begin position="173"/>
        <end position="192"/>
    </location>
</feature>
<dbReference type="GO" id="GO:0006281">
    <property type="term" value="P:DNA repair"/>
    <property type="evidence" value="ECO:0007669"/>
    <property type="project" value="InterPro"/>
</dbReference>
<name>A0A1L7LKL6_9STRE</name>
<dbReference type="SUPFAM" id="SSF47781">
    <property type="entry name" value="RuvA domain 2-like"/>
    <property type="match status" value="1"/>
</dbReference>
<keyword evidence="1" id="KW-0812">Transmembrane</keyword>
<dbReference type="Pfam" id="PF10531">
    <property type="entry name" value="SLBB"/>
    <property type="match status" value="1"/>
</dbReference>
<dbReference type="PANTHER" id="PTHR21180">
    <property type="entry name" value="ENDONUCLEASE/EXONUCLEASE/PHOSPHATASE FAMILY DOMAIN-CONTAINING PROTEIN 1"/>
    <property type="match status" value="1"/>
</dbReference>
<keyword evidence="1" id="KW-1133">Transmembrane helix</keyword>
<dbReference type="RefSeq" id="WP_128833605.1">
    <property type="nucleotide sequence ID" value="NZ_AP014612.1"/>
</dbReference>
<accession>A0A1L7LKL6</accession>